<evidence type="ECO:0000259" key="2">
    <source>
        <dbReference type="Pfam" id="PF13166"/>
    </source>
</evidence>
<dbReference type="Pfam" id="PF13166">
    <property type="entry name" value="AAA_13"/>
    <property type="match status" value="1"/>
</dbReference>
<dbReference type="SUPFAM" id="SSF52540">
    <property type="entry name" value="P-loop containing nucleoside triphosphate hydrolases"/>
    <property type="match status" value="1"/>
</dbReference>
<dbReference type="RefSeq" id="WP_067476144.1">
    <property type="nucleotide sequence ID" value="NZ_CP015961.1"/>
</dbReference>
<dbReference type="InterPro" id="IPR026866">
    <property type="entry name" value="CR006_AAA"/>
</dbReference>
<keyword evidence="4" id="KW-1185">Reference proteome</keyword>
<evidence type="ECO:0000313" key="4">
    <source>
        <dbReference type="Proteomes" id="UP000186104"/>
    </source>
</evidence>
<dbReference type="AlphaFoldDB" id="A0A173LK48"/>
<accession>A0A173LK48</accession>
<dbReference type="PANTHER" id="PTHR32182:SF22">
    <property type="entry name" value="ATP-DEPENDENT ENDONUCLEASE, OLD FAMILY-RELATED"/>
    <property type="match status" value="1"/>
</dbReference>
<dbReference type="KEGG" id="dtm:BJL86_0302"/>
<dbReference type="GO" id="GO:0006302">
    <property type="term" value="P:double-strand break repair"/>
    <property type="evidence" value="ECO:0007669"/>
    <property type="project" value="TreeGrafter"/>
</dbReference>
<dbReference type="GO" id="GO:0009432">
    <property type="term" value="P:SOS response"/>
    <property type="evidence" value="ECO:0007669"/>
    <property type="project" value="UniProtKB-KW"/>
</dbReference>
<dbReference type="Gene3D" id="3.40.50.300">
    <property type="entry name" value="P-loop containing nucleotide triphosphate hydrolases"/>
    <property type="match status" value="1"/>
</dbReference>
<reference evidence="3 4" key="1">
    <citation type="submission" date="2016-06" db="EMBL/GenBank/DDBJ databases">
        <title>Complete genome sequence of a saline-alkali tolerant type strain Dietzia timorensis ID05-A0528T.</title>
        <authorList>
            <person name="Wu X."/>
        </authorList>
    </citation>
    <scope>NUCLEOTIDE SEQUENCE [LARGE SCALE GENOMIC DNA]</scope>
    <source>
        <strain evidence="3 4">ID05-A0528</strain>
    </source>
</reference>
<sequence>MLRHLDLTTAYRSLAKDFWPAALPLGSRSVVYGHNGSGKSSFASLLLEIASEDTSTEVVWEDELGSSHTVRVGGGGPSPAMAVFTKEWVHCNLSQFLEGDTASPIVTLGEEAIEAKDQEIELGKKIDAFRLEETEAKKKSQESTARAKKLASAAQDGIAEQLKSFDYTRFTKNKYSMPVVEGMLRKYVGEFPDENRSVEALKRLSEPKPERVPVVADAPAGLRAALSGLDTLLAETPTSAAIASLAADQERQRWVEQGIGLHEGLTDCLFCGNAVTPDRQEQLAKHFDKSWFDIRERAQSLAQKVHSHKDALGHWLAAMPSQEALARELRDGYATNLQSVRDEVAERMNVLDDLERVLKEKVEHPATTPSAPDCSLLTGDLSAAILQKAITEHNAQVDDHNTVVEACYETVLDYIIGSRAEAFHQHEASAKSAQAQRNAAKDGAELAERTLSDLRQKRFSNRKMAETLTADLARVYGKGHLSVAVTEDGKSYACRRGDVPATHLSDGERTTLSLLYFLRKLEDETVSGDKTHRIVVIDDPSSSLDREALFATHQWLVDTLKGFGQFIVLTHDFGLLRLFLKSQGSAWNASRNKIKKGDVDETRFPKVAFLEMYAATKGGVRTTQVTPLPPMLVTHSSEYAYLFAKVMDGVDDGTDHDRLFLLPNAARRVLEVFASYKAPHVGTFVQRLEELMGGDLVNNPYRDVYDFCNRYSHGEGGESVDVLDARVIHSQIRRCMEFLKFADTEHFERMCKATGSNPLAIA</sequence>
<gene>
    <name evidence="3" type="ORF">BJL86_0302</name>
</gene>
<organism evidence="3 4">
    <name type="scientific">Dietzia timorensis</name>
    <dbReference type="NCBI Taxonomy" id="499555"/>
    <lineage>
        <taxon>Bacteria</taxon>
        <taxon>Bacillati</taxon>
        <taxon>Actinomycetota</taxon>
        <taxon>Actinomycetes</taxon>
        <taxon>Mycobacteriales</taxon>
        <taxon>Dietziaceae</taxon>
        <taxon>Dietzia</taxon>
    </lineage>
</organism>
<keyword evidence="1" id="KW-0742">SOS response</keyword>
<dbReference type="PANTHER" id="PTHR32182">
    <property type="entry name" value="DNA REPLICATION AND REPAIR PROTEIN RECF"/>
    <property type="match status" value="1"/>
</dbReference>
<name>A0A173LK48_9ACTN</name>
<dbReference type="EMBL" id="CP015961">
    <property type="protein sequence ID" value="ANI91112.1"/>
    <property type="molecule type" value="Genomic_DNA"/>
</dbReference>
<evidence type="ECO:0000313" key="3">
    <source>
        <dbReference type="EMBL" id="ANI91112.1"/>
    </source>
</evidence>
<keyword evidence="1" id="KW-0227">DNA damage</keyword>
<dbReference type="InterPro" id="IPR027417">
    <property type="entry name" value="P-loop_NTPase"/>
</dbReference>
<dbReference type="GO" id="GO:0000731">
    <property type="term" value="P:DNA synthesis involved in DNA repair"/>
    <property type="evidence" value="ECO:0007669"/>
    <property type="project" value="TreeGrafter"/>
</dbReference>
<feature type="domain" description="Protein CR006 P-loop" evidence="2">
    <location>
        <begin position="17"/>
        <end position="724"/>
    </location>
</feature>
<dbReference type="OrthoDB" id="4428168at2"/>
<protein>
    <recommendedName>
        <fullName evidence="2">Protein CR006 P-loop domain-containing protein</fullName>
    </recommendedName>
</protein>
<evidence type="ECO:0000256" key="1">
    <source>
        <dbReference type="ARBA" id="ARBA00023236"/>
    </source>
</evidence>
<dbReference type="Proteomes" id="UP000186104">
    <property type="component" value="Chromosome"/>
</dbReference>
<proteinExistence type="predicted"/>